<name>A0A517RFX5_9PLAN</name>
<evidence type="ECO:0000313" key="2">
    <source>
        <dbReference type="Proteomes" id="UP000317171"/>
    </source>
</evidence>
<dbReference type="AlphaFoldDB" id="A0A517RFX5"/>
<proteinExistence type="predicted"/>
<evidence type="ECO:0000313" key="1">
    <source>
        <dbReference type="EMBL" id="QDT42774.1"/>
    </source>
</evidence>
<keyword evidence="2" id="KW-1185">Reference proteome</keyword>
<gene>
    <name evidence="1" type="ORF">Pan241w_28630</name>
</gene>
<reference evidence="1 2" key="1">
    <citation type="submission" date="2019-02" db="EMBL/GenBank/DDBJ databases">
        <title>Deep-cultivation of Planctomycetes and their phenomic and genomic characterization uncovers novel biology.</title>
        <authorList>
            <person name="Wiegand S."/>
            <person name="Jogler M."/>
            <person name="Boedeker C."/>
            <person name="Pinto D."/>
            <person name="Vollmers J."/>
            <person name="Rivas-Marin E."/>
            <person name="Kohn T."/>
            <person name="Peeters S.H."/>
            <person name="Heuer A."/>
            <person name="Rast P."/>
            <person name="Oberbeckmann S."/>
            <person name="Bunk B."/>
            <person name="Jeske O."/>
            <person name="Meyerdierks A."/>
            <person name="Storesund J.E."/>
            <person name="Kallscheuer N."/>
            <person name="Luecker S."/>
            <person name="Lage O.M."/>
            <person name="Pohl T."/>
            <person name="Merkel B.J."/>
            <person name="Hornburger P."/>
            <person name="Mueller R.-W."/>
            <person name="Bruemmer F."/>
            <person name="Labrenz M."/>
            <person name="Spormann A.M."/>
            <person name="Op den Camp H."/>
            <person name="Overmann J."/>
            <person name="Amann R."/>
            <person name="Jetten M.S.M."/>
            <person name="Mascher T."/>
            <person name="Medema M.H."/>
            <person name="Devos D.P."/>
            <person name="Kaster A.-K."/>
            <person name="Ovreas L."/>
            <person name="Rohde M."/>
            <person name="Galperin M.Y."/>
            <person name="Jogler C."/>
        </authorList>
    </citation>
    <scope>NUCLEOTIDE SEQUENCE [LARGE SCALE GENOMIC DNA]</scope>
    <source>
        <strain evidence="1 2">Pan241w</strain>
    </source>
</reference>
<dbReference type="OrthoDB" id="253931at2"/>
<dbReference type="Proteomes" id="UP000317171">
    <property type="component" value="Chromosome"/>
</dbReference>
<accession>A0A517RFX5</accession>
<sequence>MVAPSPLIEVPATPEYVLAVLREKSRQEWGKAYCQPPKVVPLTLDSPVEMLYEACDLIDDMNIYFYPMEWFGFEYVEWRDALGCREIKTARDFCEVIASLISLPRIPLVSFCGKPCQPASVFLTVRSLLQDAGVDVKQIAPSTPLKEFTRHYTETFLGPIARLAPGSLPDVEIDEGSKFLRQFIRDIWGIPVLLAYFYTFFHPDSYPGLFGCMVSIYLFLILITVGDEKAPPVDVEFGDLRTFRDLSNLLASRAVFQS</sequence>
<protein>
    <submittedName>
        <fullName evidence="1">Uncharacterized protein</fullName>
    </submittedName>
</protein>
<dbReference type="EMBL" id="CP036269">
    <property type="protein sequence ID" value="QDT42774.1"/>
    <property type="molecule type" value="Genomic_DNA"/>
</dbReference>
<dbReference type="KEGG" id="gaz:Pan241w_28630"/>
<organism evidence="1 2">
    <name type="scientific">Gimesia alba</name>
    <dbReference type="NCBI Taxonomy" id="2527973"/>
    <lineage>
        <taxon>Bacteria</taxon>
        <taxon>Pseudomonadati</taxon>
        <taxon>Planctomycetota</taxon>
        <taxon>Planctomycetia</taxon>
        <taxon>Planctomycetales</taxon>
        <taxon>Planctomycetaceae</taxon>
        <taxon>Gimesia</taxon>
    </lineage>
</organism>
<dbReference type="RefSeq" id="WP_145216567.1">
    <property type="nucleotide sequence ID" value="NZ_CP036269.1"/>
</dbReference>